<dbReference type="PANTHER" id="PTHR23046">
    <property type="entry name" value="PHOSPHORIBOSYLAMINOIMIDAZOLE CARBOXYLASE CATALYTIC SUBUNIT"/>
    <property type="match status" value="1"/>
</dbReference>
<dbReference type="InterPro" id="IPR000031">
    <property type="entry name" value="PurE_dom"/>
</dbReference>
<keyword evidence="1" id="KW-0658">Purine biosynthesis</keyword>
<gene>
    <name evidence="3" type="ORF">IAC75_03885</name>
</gene>
<dbReference type="Pfam" id="PF00731">
    <property type="entry name" value="AIRC"/>
    <property type="match status" value="1"/>
</dbReference>
<reference evidence="3" key="1">
    <citation type="submission" date="2020-10" db="EMBL/GenBank/DDBJ databases">
        <authorList>
            <person name="Gilroy R."/>
        </authorList>
    </citation>
    <scope>NUCLEOTIDE SEQUENCE</scope>
    <source>
        <strain evidence="3">10669</strain>
    </source>
</reference>
<comment type="caution">
    <text evidence="3">The sequence shown here is derived from an EMBL/GenBank/DDBJ whole genome shotgun (WGS) entry which is preliminary data.</text>
</comment>
<dbReference type="PANTHER" id="PTHR23046:SF2">
    <property type="entry name" value="PHOSPHORIBOSYLAMINOIMIDAZOLE CARBOXYLASE"/>
    <property type="match status" value="1"/>
</dbReference>
<feature type="domain" description="PurE" evidence="2">
    <location>
        <begin position="1"/>
        <end position="128"/>
    </location>
</feature>
<dbReference type="SUPFAM" id="SSF52255">
    <property type="entry name" value="N5-CAIR mutase (phosphoribosylaminoimidazole carboxylase, PurE)"/>
    <property type="match status" value="1"/>
</dbReference>
<protein>
    <submittedName>
        <fullName evidence="3">AIR carboxylase family protein</fullName>
    </submittedName>
</protein>
<dbReference type="EMBL" id="DVOG01000099">
    <property type="protein sequence ID" value="HIV04275.1"/>
    <property type="molecule type" value="Genomic_DNA"/>
</dbReference>
<dbReference type="Proteomes" id="UP000886812">
    <property type="component" value="Unassembled WGS sequence"/>
</dbReference>
<dbReference type="Gene3D" id="3.40.50.1970">
    <property type="match status" value="1"/>
</dbReference>
<name>A0A9D1NJK3_9BACT</name>
<accession>A0A9D1NJK3</accession>
<evidence type="ECO:0000313" key="4">
    <source>
        <dbReference type="Proteomes" id="UP000886812"/>
    </source>
</evidence>
<dbReference type="InterPro" id="IPR024694">
    <property type="entry name" value="PurE_prokaryotes"/>
</dbReference>
<evidence type="ECO:0000313" key="3">
    <source>
        <dbReference type="EMBL" id="HIV04275.1"/>
    </source>
</evidence>
<evidence type="ECO:0000256" key="1">
    <source>
        <dbReference type="ARBA" id="ARBA00022755"/>
    </source>
</evidence>
<dbReference type="GO" id="GO:0006189">
    <property type="term" value="P:'de novo' IMP biosynthetic process"/>
    <property type="evidence" value="ECO:0007669"/>
    <property type="project" value="InterPro"/>
</dbReference>
<dbReference type="SMART" id="SM01001">
    <property type="entry name" value="AIRC"/>
    <property type="match status" value="1"/>
</dbReference>
<reference evidence="3" key="2">
    <citation type="journal article" date="2021" name="PeerJ">
        <title>Extensive microbial diversity within the chicken gut microbiome revealed by metagenomics and culture.</title>
        <authorList>
            <person name="Gilroy R."/>
            <person name="Ravi A."/>
            <person name="Getino M."/>
            <person name="Pursley I."/>
            <person name="Horton D.L."/>
            <person name="Alikhan N.F."/>
            <person name="Baker D."/>
            <person name="Gharbi K."/>
            <person name="Hall N."/>
            <person name="Watson M."/>
            <person name="Adriaenssens E.M."/>
            <person name="Foster-Nyarko E."/>
            <person name="Jarju S."/>
            <person name="Secka A."/>
            <person name="Antonio M."/>
            <person name="Oren A."/>
            <person name="Chaudhuri R.R."/>
            <person name="La Ragione R."/>
            <person name="Hildebrand F."/>
            <person name="Pallen M.J."/>
        </authorList>
    </citation>
    <scope>NUCLEOTIDE SEQUENCE</scope>
    <source>
        <strain evidence="3">10669</strain>
    </source>
</reference>
<sequence length="128" mass="13777">MKAYILMGSESDMPHAEKIARGLEAEGVAFEYFVRSAHKDPVGVFNFVKARDGESDVLFITIAGRSNALSGVVAANTNKPVLACPPFKDKLDFLVNINSTLQMPSKTPVLTVLDPGNCALAAARILKR</sequence>
<organism evidence="3 4">
    <name type="scientific">Candidatus Spyradosoma merdigallinarum</name>
    <dbReference type="NCBI Taxonomy" id="2840950"/>
    <lineage>
        <taxon>Bacteria</taxon>
        <taxon>Pseudomonadati</taxon>
        <taxon>Verrucomicrobiota</taxon>
        <taxon>Opitutia</taxon>
        <taxon>Opitutia incertae sedis</taxon>
        <taxon>Candidatus Spyradosoma</taxon>
    </lineage>
</organism>
<evidence type="ECO:0000259" key="2">
    <source>
        <dbReference type="SMART" id="SM01001"/>
    </source>
</evidence>
<proteinExistence type="predicted"/>
<dbReference type="AlphaFoldDB" id="A0A9D1NJK3"/>